<evidence type="ECO:0000313" key="3">
    <source>
        <dbReference type="EMBL" id="MFB9631135.1"/>
    </source>
</evidence>
<evidence type="ECO:0000256" key="1">
    <source>
        <dbReference type="SAM" id="MobiDB-lite"/>
    </source>
</evidence>
<gene>
    <name evidence="3" type="ORF">ACFFSA_49425</name>
</gene>
<name>A0ABV5SHH4_9ACTN</name>
<dbReference type="RefSeq" id="WP_344999541.1">
    <property type="nucleotide sequence ID" value="NZ_BAAAXV010000009.1"/>
</dbReference>
<keyword evidence="2" id="KW-0812">Transmembrane</keyword>
<protein>
    <submittedName>
        <fullName evidence="3">Uncharacterized protein</fullName>
    </submittedName>
</protein>
<accession>A0ABV5SHH4</accession>
<dbReference type="Proteomes" id="UP001589532">
    <property type="component" value="Unassembled WGS sequence"/>
</dbReference>
<reference evidence="3 4" key="1">
    <citation type="submission" date="2024-09" db="EMBL/GenBank/DDBJ databases">
        <authorList>
            <person name="Sun Q."/>
            <person name="Mori K."/>
        </authorList>
    </citation>
    <scope>NUCLEOTIDE SEQUENCE [LARGE SCALE GENOMIC DNA]</scope>
    <source>
        <strain evidence="3 4">JCM 3143</strain>
    </source>
</reference>
<keyword evidence="4" id="KW-1185">Reference proteome</keyword>
<feature type="transmembrane region" description="Helical" evidence="2">
    <location>
        <begin position="12"/>
        <end position="36"/>
    </location>
</feature>
<evidence type="ECO:0000256" key="2">
    <source>
        <dbReference type="SAM" id="Phobius"/>
    </source>
</evidence>
<evidence type="ECO:0000313" key="4">
    <source>
        <dbReference type="Proteomes" id="UP001589532"/>
    </source>
</evidence>
<dbReference type="EMBL" id="JBHMBW010000104">
    <property type="protein sequence ID" value="MFB9631135.1"/>
    <property type="molecule type" value="Genomic_DNA"/>
</dbReference>
<keyword evidence="2" id="KW-1133">Transmembrane helix</keyword>
<organism evidence="3 4">
    <name type="scientific">Nonomuraea helvata</name>
    <dbReference type="NCBI Taxonomy" id="37484"/>
    <lineage>
        <taxon>Bacteria</taxon>
        <taxon>Bacillati</taxon>
        <taxon>Actinomycetota</taxon>
        <taxon>Actinomycetes</taxon>
        <taxon>Streptosporangiales</taxon>
        <taxon>Streptosporangiaceae</taxon>
        <taxon>Nonomuraea</taxon>
    </lineage>
</organism>
<sequence>MGLPRQPAPRDYPGLVTTMVAILVVLLPSGFAFSLYKHLNAPDADTAVTLPTTDPTPQPAQPSPSENERPGLPIDDDELSNWTFRLGSVTLKAEKVGGWTYDSCAPIDRQGVLAKNKCERAVQLAYSAYRGHLTAVQVIMSFPTVKAAKATAAHLAKSSRAVKWRRDKMLSKYVYGKIRSGATKTYILLTVVTADKTAQAKATQFHHYLHRDHLNYFVFRNSTVTG</sequence>
<comment type="caution">
    <text evidence="3">The sequence shown here is derived from an EMBL/GenBank/DDBJ whole genome shotgun (WGS) entry which is preliminary data.</text>
</comment>
<feature type="region of interest" description="Disordered" evidence="1">
    <location>
        <begin position="47"/>
        <end position="74"/>
    </location>
</feature>
<keyword evidence="2" id="KW-0472">Membrane</keyword>
<proteinExistence type="predicted"/>